<feature type="region of interest" description="Disordered" evidence="9">
    <location>
        <begin position="378"/>
        <end position="404"/>
    </location>
</feature>
<dbReference type="Pfam" id="PF13639">
    <property type="entry name" value="zf-RING_2"/>
    <property type="match status" value="1"/>
</dbReference>
<dbReference type="Gene3D" id="3.50.30.30">
    <property type="match status" value="1"/>
</dbReference>
<comment type="subcellular location">
    <subcellularLocation>
        <location evidence="1">Membrane</location>
    </subcellularLocation>
</comment>
<dbReference type="Proteomes" id="UP000252519">
    <property type="component" value="Unassembled WGS sequence"/>
</dbReference>
<evidence type="ECO:0000256" key="9">
    <source>
        <dbReference type="SAM" id="MobiDB-lite"/>
    </source>
</evidence>
<evidence type="ECO:0000256" key="8">
    <source>
        <dbReference type="PROSITE-ProRule" id="PRU00175"/>
    </source>
</evidence>
<evidence type="ECO:0000256" key="5">
    <source>
        <dbReference type="ARBA" id="ARBA00022833"/>
    </source>
</evidence>
<dbReference type="InterPro" id="IPR003137">
    <property type="entry name" value="PA_domain"/>
</dbReference>
<evidence type="ECO:0000256" key="4">
    <source>
        <dbReference type="ARBA" id="ARBA00022771"/>
    </source>
</evidence>
<evidence type="ECO:0000259" key="11">
    <source>
        <dbReference type="PROSITE" id="PS50089"/>
    </source>
</evidence>
<dbReference type="EMBL" id="JOJR01000561">
    <property type="protein sequence ID" value="RCN36387.1"/>
    <property type="molecule type" value="Genomic_DNA"/>
</dbReference>
<keyword evidence="5" id="KW-0862">Zinc</keyword>
<name>A0A368G1B1_ANCCA</name>
<evidence type="ECO:0000313" key="12">
    <source>
        <dbReference type="EMBL" id="RCN36387.1"/>
    </source>
</evidence>
<protein>
    <recommendedName>
        <fullName evidence="11">RING-type domain-containing protein</fullName>
    </recommendedName>
</protein>
<keyword evidence="7 10" id="KW-0472">Membrane</keyword>
<dbReference type="GO" id="GO:0061630">
    <property type="term" value="F:ubiquitin protein ligase activity"/>
    <property type="evidence" value="ECO:0007669"/>
    <property type="project" value="TreeGrafter"/>
</dbReference>
<feature type="compositionally biased region" description="Basic and acidic residues" evidence="9">
    <location>
        <begin position="522"/>
        <end position="532"/>
    </location>
</feature>
<dbReference type="InterPro" id="IPR001841">
    <property type="entry name" value="Znf_RING"/>
</dbReference>
<dbReference type="PROSITE" id="PS50089">
    <property type="entry name" value="ZF_RING_2"/>
    <property type="match status" value="1"/>
</dbReference>
<evidence type="ECO:0000256" key="2">
    <source>
        <dbReference type="ARBA" id="ARBA00022692"/>
    </source>
</evidence>
<gene>
    <name evidence="12" type="ORF">ANCCAN_17725</name>
</gene>
<evidence type="ECO:0000256" key="3">
    <source>
        <dbReference type="ARBA" id="ARBA00022723"/>
    </source>
</evidence>
<evidence type="ECO:0000256" key="7">
    <source>
        <dbReference type="ARBA" id="ARBA00023136"/>
    </source>
</evidence>
<proteinExistence type="predicted"/>
<dbReference type="STRING" id="29170.A0A368G1B1"/>
<comment type="caution">
    <text evidence="12">The sequence shown here is derived from an EMBL/GenBank/DDBJ whole genome shotgun (WGS) entry which is preliminary data.</text>
</comment>
<keyword evidence="6 10" id="KW-1133">Transmembrane helix</keyword>
<feature type="region of interest" description="Disordered" evidence="9">
    <location>
        <begin position="479"/>
        <end position="600"/>
    </location>
</feature>
<dbReference type="GO" id="GO:0008270">
    <property type="term" value="F:zinc ion binding"/>
    <property type="evidence" value="ECO:0007669"/>
    <property type="project" value="UniProtKB-KW"/>
</dbReference>
<feature type="transmembrane region" description="Helical" evidence="10">
    <location>
        <begin position="12"/>
        <end position="37"/>
    </location>
</feature>
<evidence type="ECO:0000256" key="10">
    <source>
        <dbReference type="SAM" id="Phobius"/>
    </source>
</evidence>
<feature type="domain" description="RING-type" evidence="11">
    <location>
        <begin position="332"/>
        <end position="374"/>
    </location>
</feature>
<dbReference type="AlphaFoldDB" id="A0A368G1B1"/>
<evidence type="ECO:0000256" key="1">
    <source>
        <dbReference type="ARBA" id="ARBA00004370"/>
    </source>
</evidence>
<accession>A0A368G1B1</accession>
<evidence type="ECO:0000256" key="6">
    <source>
        <dbReference type="ARBA" id="ARBA00022989"/>
    </source>
</evidence>
<dbReference type="InterPro" id="IPR051834">
    <property type="entry name" value="RING_finger_E3_ligase"/>
</dbReference>
<dbReference type="GO" id="GO:0005634">
    <property type="term" value="C:nucleus"/>
    <property type="evidence" value="ECO:0007669"/>
    <property type="project" value="TreeGrafter"/>
</dbReference>
<evidence type="ECO:0000313" key="13">
    <source>
        <dbReference type="Proteomes" id="UP000252519"/>
    </source>
</evidence>
<dbReference type="FunFam" id="3.30.40.10:FF:000429">
    <property type="entry name" value="E3 ubiquitin-protein ligase RNF13"/>
    <property type="match status" value="1"/>
</dbReference>
<dbReference type="SUPFAM" id="SSF57850">
    <property type="entry name" value="RING/U-box"/>
    <property type="match status" value="1"/>
</dbReference>
<feature type="transmembrane region" description="Helical" evidence="10">
    <location>
        <begin position="270"/>
        <end position="293"/>
    </location>
</feature>
<keyword evidence="4 8" id="KW-0863">Zinc-finger</keyword>
<keyword evidence="13" id="KW-1185">Reference proteome</keyword>
<feature type="compositionally biased region" description="Basic and acidic residues" evidence="9">
    <location>
        <begin position="571"/>
        <end position="589"/>
    </location>
</feature>
<dbReference type="PANTHER" id="PTHR45931:SF3">
    <property type="entry name" value="RING ZINC FINGER-CONTAINING PROTEIN"/>
    <property type="match status" value="1"/>
</dbReference>
<organism evidence="12 13">
    <name type="scientific">Ancylostoma caninum</name>
    <name type="common">Dog hookworm</name>
    <dbReference type="NCBI Taxonomy" id="29170"/>
    <lineage>
        <taxon>Eukaryota</taxon>
        <taxon>Metazoa</taxon>
        <taxon>Ecdysozoa</taxon>
        <taxon>Nematoda</taxon>
        <taxon>Chromadorea</taxon>
        <taxon>Rhabditida</taxon>
        <taxon>Rhabditina</taxon>
        <taxon>Rhabditomorpha</taxon>
        <taxon>Strongyloidea</taxon>
        <taxon>Ancylostomatidae</taxon>
        <taxon>Ancylostomatinae</taxon>
        <taxon>Ancylostoma</taxon>
    </lineage>
</organism>
<dbReference type="GO" id="GO:0006511">
    <property type="term" value="P:ubiquitin-dependent protein catabolic process"/>
    <property type="evidence" value="ECO:0007669"/>
    <property type="project" value="TreeGrafter"/>
</dbReference>
<dbReference type="PANTHER" id="PTHR45931">
    <property type="entry name" value="SI:CH211-59O9.10"/>
    <property type="match status" value="1"/>
</dbReference>
<feature type="transmembrane region" description="Helical" evidence="10">
    <location>
        <begin position="230"/>
        <end position="250"/>
    </location>
</feature>
<keyword evidence="2 10" id="KW-0812">Transmembrane</keyword>
<keyword evidence="3" id="KW-0479">Metal-binding</keyword>
<sequence>MLRLHDPCPYLAVHLYTFIFLLINVICVNGQFVVEVLEPARMGIRRSVQRCEATGANFGADIVTFSFGHEAIGCATHTDPVEACTDATRESFIFIDEVSGEVERKKRTLGEIPEGLGGILRTIMNRSLSENILFSLVRLYIFSQIKKLTMCIGFPDPDSLDFSLIPVFQYPPNITLCDSNFALVPRGNCSFSEKAYHVQRAEPVGFQALIVYNSEGKPPIDMAGSKYADLVRIPVLMISYQCMLAINNTYPASKGYIVQVKVSPGYYDLFRYLIPFVVVVGFCFIVLLISLIFKAIRLCRERRRVARKRLSKRNLRKIPTKKFRKGDEPETCAICLDDFIEGEKLRVLPCRHTYHCKCIDPWLTQNRKVCPMCKRRVGAKNSDSESSDEERRQEQPSSSRSTSIAHTYLEDEERTETPILSASTSQVLADVHHSDIGGSREQLVETDDVALNSERGVTDDEAETNTLSQSLKNKLKGFFTKASSRPPTDGSGEVNGAYEGGNTPPADTVSVQTAIFEDVSLEDGRGADDERRRHPAGAHATLTDNVLRDESVSDEETDVGDGRKKRLRTRRERDGDRSHSRDPPSEGDGRFPIWFGNLPV</sequence>
<reference evidence="12 13" key="1">
    <citation type="submission" date="2014-10" db="EMBL/GenBank/DDBJ databases">
        <title>Draft genome of the hookworm Ancylostoma caninum.</title>
        <authorList>
            <person name="Mitreva M."/>
        </authorList>
    </citation>
    <scope>NUCLEOTIDE SEQUENCE [LARGE SCALE GENOMIC DNA]</scope>
    <source>
        <strain evidence="12 13">Baltimore</strain>
    </source>
</reference>
<dbReference type="Gene3D" id="3.30.40.10">
    <property type="entry name" value="Zinc/RING finger domain, C3HC4 (zinc finger)"/>
    <property type="match status" value="1"/>
</dbReference>
<dbReference type="InterPro" id="IPR013083">
    <property type="entry name" value="Znf_RING/FYVE/PHD"/>
</dbReference>
<dbReference type="SMART" id="SM00184">
    <property type="entry name" value="RING"/>
    <property type="match status" value="1"/>
</dbReference>
<dbReference type="GO" id="GO:0016020">
    <property type="term" value="C:membrane"/>
    <property type="evidence" value="ECO:0007669"/>
    <property type="project" value="UniProtKB-SubCell"/>
</dbReference>
<dbReference type="OrthoDB" id="8062037at2759"/>
<dbReference type="Pfam" id="PF02225">
    <property type="entry name" value="PA"/>
    <property type="match status" value="1"/>
</dbReference>